<dbReference type="EMBL" id="JAICCF010000002">
    <property type="protein sequence ID" value="MBW8684779.1"/>
    <property type="molecule type" value="Genomic_DNA"/>
</dbReference>
<dbReference type="CDD" id="cd00448">
    <property type="entry name" value="YjgF_YER057c_UK114_family"/>
    <property type="match status" value="1"/>
</dbReference>
<dbReference type="InterPro" id="IPR006175">
    <property type="entry name" value="YjgF/YER057c/UK114"/>
</dbReference>
<accession>A0ABS7GD90</accession>
<dbReference type="PANTHER" id="PTHR43857:SF1">
    <property type="entry name" value="YJGH FAMILY PROTEIN"/>
    <property type="match status" value="1"/>
</dbReference>
<evidence type="ECO:0000313" key="2">
    <source>
        <dbReference type="EMBL" id="MBW8684779.1"/>
    </source>
</evidence>
<comment type="caution">
    <text evidence="2">The sequence shown here is derived from an EMBL/GenBank/DDBJ whole genome shotgun (WGS) entry which is preliminary data.</text>
</comment>
<sequence length="163" mass="18360">MNILNQTCLRVIIVMMVAISLCSCQSQSVNEGKEKPRAEYFLLRPELEKTYGYTQAVKVGNILKIGGVISIDDKGMLVGKSDYAQQMSNCYASLERVLKHYGCTFDDVVLENIYTTSIQELQQHAAYRTKIYTKHFPTGSWIGVKELGLPDAMIEIEMEVLVP</sequence>
<dbReference type="Proteomes" id="UP000812961">
    <property type="component" value="Unassembled WGS sequence"/>
</dbReference>
<keyword evidence="1" id="KW-0732">Signal</keyword>
<dbReference type="PANTHER" id="PTHR43857">
    <property type="entry name" value="BLR7761 PROTEIN"/>
    <property type="match status" value="1"/>
</dbReference>
<dbReference type="Gene3D" id="3.30.1330.40">
    <property type="entry name" value="RutC-like"/>
    <property type="match status" value="1"/>
</dbReference>
<feature type="chain" id="PRO_5046779299" evidence="1">
    <location>
        <begin position="27"/>
        <end position="163"/>
    </location>
</feature>
<evidence type="ECO:0000313" key="3">
    <source>
        <dbReference type="Proteomes" id="UP000812961"/>
    </source>
</evidence>
<name>A0ABS7GD90_9BACT</name>
<organism evidence="2 3">
    <name type="scientific">Chitinophaga rhizophila</name>
    <dbReference type="NCBI Taxonomy" id="2866212"/>
    <lineage>
        <taxon>Bacteria</taxon>
        <taxon>Pseudomonadati</taxon>
        <taxon>Bacteroidota</taxon>
        <taxon>Chitinophagia</taxon>
        <taxon>Chitinophagales</taxon>
        <taxon>Chitinophagaceae</taxon>
        <taxon>Chitinophaga</taxon>
    </lineage>
</organism>
<evidence type="ECO:0000256" key="1">
    <source>
        <dbReference type="SAM" id="SignalP"/>
    </source>
</evidence>
<gene>
    <name evidence="2" type="ORF">K1Y79_10600</name>
</gene>
<dbReference type="Pfam" id="PF01042">
    <property type="entry name" value="Ribonuc_L-PSP"/>
    <property type="match status" value="1"/>
</dbReference>
<dbReference type="RefSeq" id="WP_220249992.1">
    <property type="nucleotide sequence ID" value="NZ_JAICCF010000002.1"/>
</dbReference>
<protein>
    <submittedName>
        <fullName evidence="2">RidA family protein</fullName>
    </submittedName>
</protein>
<dbReference type="InterPro" id="IPR035959">
    <property type="entry name" value="RutC-like_sf"/>
</dbReference>
<reference evidence="2 3" key="1">
    <citation type="submission" date="2021-08" db="EMBL/GenBank/DDBJ databases">
        <title>The genome sequence of Chitinophaga sp. B61.</title>
        <authorList>
            <person name="Zhang X."/>
        </authorList>
    </citation>
    <scope>NUCLEOTIDE SEQUENCE [LARGE SCALE GENOMIC DNA]</scope>
    <source>
        <strain evidence="2 3">B61</strain>
    </source>
</reference>
<dbReference type="SUPFAM" id="SSF55298">
    <property type="entry name" value="YjgF-like"/>
    <property type="match status" value="1"/>
</dbReference>
<feature type="signal peptide" evidence="1">
    <location>
        <begin position="1"/>
        <end position="26"/>
    </location>
</feature>
<keyword evidence="3" id="KW-1185">Reference proteome</keyword>
<proteinExistence type="predicted"/>